<dbReference type="KEGG" id="cchl:FPL14_12915"/>
<dbReference type="Gene3D" id="3.40.190.290">
    <property type="match status" value="1"/>
</dbReference>
<dbReference type="InterPro" id="IPR000847">
    <property type="entry name" value="LysR_HTH_N"/>
</dbReference>
<feature type="domain" description="HTH lysR-type" evidence="5">
    <location>
        <begin position="1"/>
        <end position="57"/>
    </location>
</feature>
<gene>
    <name evidence="6" type="ORF">FPL14_12915</name>
</gene>
<reference evidence="6 7" key="1">
    <citation type="submission" date="2019-07" db="EMBL/GenBank/DDBJ databases">
        <authorList>
            <person name="Kim J.K."/>
            <person name="Cheong H.-M."/>
            <person name="Choi Y."/>
            <person name="Hwang K.J."/>
            <person name="Lee S."/>
            <person name="Choi C."/>
        </authorList>
    </citation>
    <scope>NUCLEOTIDE SEQUENCE [LARGE SCALE GENOMIC DNA]</scope>
    <source>
        <strain evidence="6 7">KS 22</strain>
    </source>
</reference>
<dbReference type="AlphaFoldDB" id="A0A7G5BYF9"/>
<keyword evidence="7" id="KW-1185">Reference proteome</keyword>
<dbReference type="GO" id="GO:0003700">
    <property type="term" value="F:DNA-binding transcription factor activity"/>
    <property type="evidence" value="ECO:0007669"/>
    <property type="project" value="InterPro"/>
</dbReference>
<dbReference type="PROSITE" id="PS50931">
    <property type="entry name" value="HTH_LYSR"/>
    <property type="match status" value="1"/>
</dbReference>
<sequence length="292" mass="32801">MDLKTLRTFHLIVKHGSFIQAAEELNYAQSTVTMQIQKLEADLGVQLMERGKKIRLTEAGRLFYEQSLDIVQRMEQVQKNISDLSIGETGTVRIGVTEPTASCRLPRLLQRFMAQYPRIRIALEISSTPALTESLMQGNIDFALCSTPDVGSELYFQPLFQERFVVLLPDEHPLSRKEIIEPSDLQDYRLLITSANCPYRKKLETVLQQSGHISLETMEIGSMTALKNYVEYGFGIALVPEIVLNPLPAKTTVRSISGSSIDMLTGLVRKTSSLQSASAKLYQYILQEINLG</sequence>
<accession>A0A7G5BYF9</accession>
<dbReference type="InterPro" id="IPR005119">
    <property type="entry name" value="LysR_subst-bd"/>
</dbReference>
<evidence type="ECO:0000313" key="6">
    <source>
        <dbReference type="EMBL" id="QMV41993.1"/>
    </source>
</evidence>
<dbReference type="PRINTS" id="PR00039">
    <property type="entry name" value="HTHLYSR"/>
</dbReference>
<keyword evidence="3" id="KW-0238">DNA-binding</keyword>
<name>A0A7G5BYF9_9BACL</name>
<dbReference type="PANTHER" id="PTHR30126">
    <property type="entry name" value="HTH-TYPE TRANSCRIPTIONAL REGULATOR"/>
    <property type="match status" value="1"/>
</dbReference>
<keyword evidence="2" id="KW-0805">Transcription regulation</keyword>
<organism evidence="6 7">
    <name type="scientific">Cohnella cholangitidis</name>
    <dbReference type="NCBI Taxonomy" id="2598458"/>
    <lineage>
        <taxon>Bacteria</taxon>
        <taxon>Bacillati</taxon>
        <taxon>Bacillota</taxon>
        <taxon>Bacilli</taxon>
        <taxon>Bacillales</taxon>
        <taxon>Paenibacillaceae</taxon>
        <taxon>Cohnella</taxon>
    </lineage>
</organism>
<evidence type="ECO:0000256" key="4">
    <source>
        <dbReference type="ARBA" id="ARBA00023163"/>
    </source>
</evidence>
<dbReference type="InterPro" id="IPR036390">
    <property type="entry name" value="WH_DNA-bd_sf"/>
</dbReference>
<evidence type="ECO:0000256" key="1">
    <source>
        <dbReference type="ARBA" id="ARBA00009437"/>
    </source>
</evidence>
<dbReference type="PANTHER" id="PTHR30126:SF40">
    <property type="entry name" value="HTH-TYPE TRANSCRIPTIONAL REGULATOR GLTR"/>
    <property type="match status" value="1"/>
</dbReference>
<dbReference type="InterPro" id="IPR036388">
    <property type="entry name" value="WH-like_DNA-bd_sf"/>
</dbReference>
<dbReference type="Gene3D" id="1.10.10.10">
    <property type="entry name" value="Winged helix-like DNA-binding domain superfamily/Winged helix DNA-binding domain"/>
    <property type="match status" value="1"/>
</dbReference>
<proteinExistence type="inferred from homology"/>
<evidence type="ECO:0000259" key="5">
    <source>
        <dbReference type="PROSITE" id="PS50931"/>
    </source>
</evidence>
<evidence type="ECO:0000313" key="7">
    <source>
        <dbReference type="Proteomes" id="UP000515679"/>
    </source>
</evidence>
<comment type="similarity">
    <text evidence="1">Belongs to the LysR transcriptional regulatory family.</text>
</comment>
<dbReference type="CDD" id="cd05466">
    <property type="entry name" value="PBP2_LTTR_substrate"/>
    <property type="match status" value="1"/>
</dbReference>
<dbReference type="SUPFAM" id="SSF53850">
    <property type="entry name" value="Periplasmic binding protein-like II"/>
    <property type="match status" value="1"/>
</dbReference>
<dbReference type="GO" id="GO:0000976">
    <property type="term" value="F:transcription cis-regulatory region binding"/>
    <property type="evidence" value="ECO:0007669"/>
    <property type="project" value="TreeGrafter"/>
</dbReference>
<protein>
    <submittedName>
        <fullName evidence="6">LysR family transcriptional regulator</fullName>
    </submittedName>
</protein>
<dbReference type="SUPFAM" id="SSF46785">
    <property type="entry name" value="Winged helix' DNA-binding domain"/>
    <property type="match status" value="1"/>
</dbReference>
<dbReference type="EMBL" id="CP041969">
    <property type="protein sequence ID" value="QMV41993.1"/>
    <property type="molecule type" value="Genomic_DNA"/>
</dbReference>
<dbReference type="Pfam" id="PF03466">
    <property type="entry name" value="LysR_substrate"/>
    <property type="match status" value="1"/>
</dbReference>
<evidence type="ECO:0000256" key="3">
    <source>
        <dbReference type="ARBA" id="ARBA00023125"/>
    </source>
</evidence>
<dbReference type="RefSeq" id="WP_182303395.1">
    <property type="nucleotide sequence ID" value="NZ_CP041969.1"/>
</dbReference>
<dbReference type="Pfam" id="PF00126">
    <property type="entry name" value="HTH_1"/>
    <property type="match status" value="1"/>
</dbReference>
<dbReference type="Proteomes" id="UP000515679">
    <property type="component" value="Chromosome"/>
</dbReference>
<evidence type="ECO:0000256" key="2">
    <source>
        <dbReference type="ARBA" id="ARBA00023015"/>
    </source>
</evidence>
<keyword evidence="4" id="KW-0804">Transcription</keyword>
<dbReference type="FunFam" id="1.10.10.10:FF:000001">
    <property type="entry name" value="LysR family transcriptional regulator"/>
    <property type="match status" value="1"/>
</dbReference>